<evidence type="ECO:0000313" key="2">
    <source>
        <dbReference type="EMBL" id="SBS76421.1"/>
    </source>
</evidence>
<gene>
    <name evidence="2" type="ORF">MHPYR_310085</name>
</gene>
<name>A0A1Y5PJU4_9MYCO</name>
<protein>
    <recommendedName>
        <fullName evidence="1">DUF6602 domain-containing protein</fullName>
    </recommendedName>
</protein>
<evidence type="ECO:0000259" key="1">
    <source>
        <dbReference type="Pfam" id="PF20247"/>
    </source>
</evidence>
<proteinExistence type="predicted"/>
<accession>A0A1Y5PJU4</accession>
<dbReference type="InterPro" id="IPR046537">
    <property type="entry name" value="DUF6602"/>
</dbReference>
<organism evidence="2">
    <name type="scientific">uncultured Mycobacterium sp</name>
    <dbReference type="NCBI Taxonomy" id="171292"/>
    <lineage>
        <taxon>Bacteria</taxon>
        <taxon>Bacillati</taxon>
        <taxon>Actinomycetota</taxon>
        <taxon>Actinomycetes</taxon>
        <taxon>Mycobacteriales</taxon>
        <taxon>Mycobacteriaceae</taxon>
        <taxon>Mycobacterium</taxon>
        <taxon>environmental samples</taxon>
    </lineage>
</organism>
<feature type="domain" description="DUF6602" evidence="1">
    <location>
        <begin position="34"/>
        <end position="128"/>
    </location>
</feature>
<dbReference type="AlphaFoldDB" id="A0A1Y5PJU4"/>
<dbReference type="Pfam" id="PF20247">
    <property type="entry name" value="DUF6602"/>
    <property type="match status" value="1"/>
</dbReference>
<reference evidence="2" key="1">
    <citation type="submission" date="2016-03" db="EMBL/GenBank/DDBJ databases">
        <authorList>
            <person name="Ploux O."/>
        </authorList>
    </citation>
    <scope>NUCLEOTIDE SEQUENCE</scope>
    <source>
        <strain evidence="2">UC10</strain>
    </source>
</reference>
<dbReference type="EMBL" id="FLQS01000025">
    <property type="protein sequence ID" value="SBS76421.1"/>
    <property type="molecule type" value="Genomic_DNA"/>
</dbReference>
<sequence>MIHEHHQWLEDVNKSVVESYERDQAMARQPDGIQRTGHRVESRWDEVLSDWLPPQYEIGKRKYLLLETEDGPAVTKETDLVVFYPHYPEKLRTKESVLASGVAAAFSVKRTIKREAIVEAYEDAAILRQGMKIRELTPRNFLAPPVFFGLLGESHGWKSAADPKDTIKTIVDTLDMENVKAPREGLDMLCIADLGYWGRSTSIVTEQFLQSQADPMISALLGKESLVISGLRHDYNDPQPLSPLTHFIGSLWAKLAINDPTLTPLADGFRITKTFPAGGGLAFKRWRLVDLTTQRIADNVRRGFIPNSDWQYLF</sequence>